<keyword evidence="3" id="KW-0804">Transcription</keyword>
<geneLocation type="plasmid" evidence="6 7">
    <name>unnamed</name>
</geneLocation>
<dbReference type="EMBL" id="BMHC01000039">
    <property type="protein sequence ID" value="GGI34137.1"/>
    <property type="molecule type" value="Genomic_DNA"/>
</dbReference>
<dbReference type="Pfam" id="PF07729">
    <property type="entry name" value="FCD"/>
    <property type="match status" value="1"/>
</dbReference>
<dbReference type="EMBL" id="CP030058">
    <property type="protein sequence ID" value="QOZ64432.1"/>
    <property type="molecule type" value="Genomic_DNA"/>
</dbReference>
<keyword evidence="1" id="KW-0805">Transcription regulation</keyword>
<dbReference type="PANTHER" id="PTHR43537:SF49">
    <property type="entry name" value="TRANSCRIPTIONAL REGULATORY PROTEIN"/>
    <property type="match status" value="1"/>
</dbReference>
<keyword evidence="7" id="KW-1185">Reference proteome</keyword>
<sequence length="224" mass="24972">MLKFNRTSEIANWIKTEIDSGALQPGSKLDEKQLSDRFNVSKTPVREALIQLASRGLVDLKQRRGATVSVLSAEQIVAMFEVMTELEGMSARLAAARMPTDLQARLRDIHSRSESALHNAQLYDAINKELHETIYEGAQNSYLEQSIKETRARLRLYRRYPFQKPGRIQQSYQDHCSIVAAITRGDAMAAAQAMHDHLTTGGRVFADLVAEAARFANTPDKAAG</sequence>
<accession>A0A410VHP6</accession>
<proteinExistence type="predicted"/>
<dbReference type="InterPro" id="IPR036390">
    <property type="entry name" value="WH_DNA-bd_sf"/>
</dbReference>
<keyword evidence="6" id="KW-0614">Plasmid</keyword>
<evidence type="ECO:0000259" key="4">
    <source>
        <dbReference type="PROSITE" id="PS50949"/>
    </source>
</evidence>
<protein>
    <submittedName>
        <fullName evidence="5">GntR family transcriptional regulator</fullName>
    </submittedName>
</protein>
<dbReference type="InterPro" id="IPR008920">
    <property type="entry name" value="TF_FadR/GntR_C"/>
</dbReference>
<organism evidence="5 8">
    <name type="scientific">Bradyrhizobium guangdongense</name>
    <dbReference type="NCBI Taxonomy" id="1325090"/>
    <lineage>
        <taxon>Bacteria</taxon>
        <taxon>Pseudomonadati</taxon>
        <taxon>Pseudomonadota</taxon>
        <taxon>Alphaproteobacteria</taxon>
        <taxon>Hyphomicrobiales</taxon>
        <taxon>Nitrobacteraceae</taxon>
        <taxon>Bradyrhizobium</taxon>
    </lineage>
</organism>
<dbReference type="PROSITE" id="PS50949">
    <property type="entry name" value="HTH_GNTR"/>
    <property type="match status" value="1"/>
</dbReference>
<evidence type="ECO:0000313" key="7">
    <source>
        <dbReference type="Proteomes" id="UP000593880"/>
    </source>
</evidence>
<dbReference type="Proteomes" id="UP000593880">
    <property type="component" value="Plasmid unnamed"/>
</dbReference>
<gene>
    <name evidence="5" type="ORF">GCM10010987_77910</name>
    <name evidence="6" type="ORF">XH86_37555</name>
</gene>
<reference evidence="6 7" key="2">
    <citation type="submission" date="2018-06" db="EMBL/GenBank/DDBJ databases">
        <title>Comparative genomics of rhizobia nodulating Arachis hypogaea in China.</title>
        <authorList>
            <person name="Li Y."/>
        </authorList>
    </citation>
    <scope>NUCLEOTIDE SEQUENCE [LARGE SCALE GENOMIC DNA]</scope>
    <source>
        <strain evidence="6 7">CCBAU 51658</strain>
        <plasmid evidence="6 7">unnamed</plasmid>
    </source>
</reference>
<dbReference type="RefSeq" id="WP_128929839.1">
    <property type="nucleotide sequence ID" value="NZ_BMHC01000039.1"/>
</dbReference>
<dbReference type="Proteomes" id="UP000625079">
    <property type="component" value="Unassembled WGS sequence"/>
</dbReference>
<dbReference type="PANTHER" id="PTHR43537">
    <property type="entry name" value="TRANSCRIPTIONAL REGULATOR, GNTR FAMILY"/>
    <property type="match status" value="1"/>
</dbReference>
<dbReference type="SMART" id="SM00345">
    <property type="entry name" value="HTH_GNTR"/>
    <property type="match status" value="1"/>
</dbReference>
<dbReference type="Gene3D" id="1.10.10.10">
    <property type="entry name" value="Winged helix-like DNA-binding domain superfamily/Winged helix DNA-binding domain"/>
    <property type="match status" value="1"/>
</dbReference>
<dbReference type="SUPFAM" id="SSF46785">
    <property type="entry name" value="Winged helix' DNA-binding domain"/>
    <property type="match status" value="1"/>
</dbReference>
<evidence type="ECO:0000313" key="6">
    <source>
        <dbReference type="EMBL" id="QOZ64432.1"/>
    </source>
</evidence>
<evidence type="ECO:0000256" key="1">
    <source>
        <dbReference type="ARBA" id="ARBA00023015"/>
    </source>
</evidence>
<evidence type="ECO:0000313" key="8">
    <source>
        <dbReference type="Proteomes" id="UP000625079"/>
    </source>
</evidence>
<dbReference type="GO" id="GO:0003677">
    <property type="term" value="F:DNA binding"/>
    <property type="evidence" value="ECO:0007669"/>
    <property type="project" value="UniProtKB-KW"/>
</dbReference>
<dbReference type="GO" id="GO:0003700">
    <property type="term" value="F:DNA-binding transcription factor activity"/>
    <property type="evidence" value="ECO:0007669"/>
    <property type="project" value="InterPro"/>
</dbReference>
<name>A0A410VHP6_9BRAD</name>
<reference evidence="5" key="1">
    <citation type="journal article" date="2014" name="Int. J. Syst. Evol. Microbiol.">
        <title>Complete genome sequence of Corynebacterium casei LMG S-19264T (=DSM 44701T), isolated from a smear-ripened cheese.</title>
        <authorList>
            <consortium name="US DOE Joint Genome Institute (JGI-PGF)"/>
            <person name="Walter F."/>
            <person name="Albersmeier A."/>
            <person name="Kalinowski J."/>
            <person name="Ruckert C."/>
        </authorList>
    </citation>
    <scope>NUCLEOTIDE SEQUENCE</scope>
    <source>
        <strain evidence="5">CGMCC 1.15034</strain>
    </source>
</reference>
<dbReference type="SUPFAM" id="SSF48008">
    <property type="entry name" value="GntR ligand-binding domain-like"/>
    <property type="match status" value="1"/>
</dbReference>
<evidence type="ECO:0000313" key="5">
    <source>
        <dbReference type="EMBL" id="GGI34137.1"/>
    </source>
</evidence>
<reference evidence="5" key="3">
    <citation type="submission" date="2022-12" db="EMBL/GenBank/DDBJ databases">
        <authorList>
            <person name="Sun Q."/>
            <person name="Zhou Y."/>
        </authorList>
    </citation>
    <scope>NUCLEOTIDE SEQUENCE</scope>
    <source>
        <strain evidence="5">CGMCC 1.15034</strain>
    </source>
</reference>
<keyword evidence="2" id="KW-0238">DNA-binding</keyword>
<dbReference type="InterPro" id="IPR000524">
    <property type="entry name" value="Tscrpt_reg_HTH_GntR"/>
</dbReference>
<dbReference type="PRINTS" id="PR00035">
    <property type="entry name" value="HTHGNTR"/>
</dbReference>
<dbReference type="InterPro" id="IPR036388">
    <property type="entry name" value="WH-like_DNA-bd_sf"/>
</dbReference>
<feature type="domain" description="HTH gntR-type" evidence="4">
    <location>
        <begin position="4"/>
        <end position="71"/>
    </location>
</feature>
<dbReference type="SMART" id="SM00895">
    <property type="entry name" value="FCD"/>
    <property type="match status" value="1"/>
</dbReference>
<dbReference type="Pfam" id="PF00392">
    <property type="entry name" value="GntR"/>
    <property type="match status" value="1"/>
</dbReference>
<dbReference type="Gene3D" id="1.20.120.530">
    <property type="entry name" value="GntR ligand-binding domain-like"/>
    <property type="match status" value="1"/>
</dbReference>
<dbReference type="OrthoDB" id="9789310at2"/>
<evidence type="ECO:0000256" key="2">
    <source>
        <dbReference type="ARBA" id="ARBA00023125"/>
    </source>
</evidence>
<dbReference type="InterPro" id="IPR011711">
    <property type="entry name" value="GntR_C"/>
</dbReference>
<dbReference type="CDD" id="cd07377">
    <property type="entry name" value="WHTH_GntR"/>
    <property type="match status" value="1"/>
</dbReference>
<evidence type="ECO:0000256" key="3">
    <source>
        <dbReference type="ARBA" id="ARBA00023163"/>
    </source>
</evidence>
<dbReference type="AlphaFoldDB" id="A0A410VHP6"/>